<dbReference type="PANTHER" id="PTHR30287">
    <property type="entry name" value="MEMBRANE COMPONENT OF PREDICTED ABC SUPERFAMILY METABOLITE UPTAKE TRANSPORTER"/>
    <property type="match status" value="1"/>
</dbReference>
<gene>
    <name evidence="8" type="ordered locus">Thicy_1068</name>
</gene>
<evidence type="ECO:0000259" key="7">
    <source>
        <dbReference type="Pfam" id="PF02687"/>
    </source>
</evidence>
<dbReference type="AlphaFoldDB" id="F6D8I4"/>
<feature type="transmembrane region" description="Helical" evidence="6">
    <location>
        <begin position="785"/>
        <end position="805"/>
    </location>
</feature>
<feature type="transmembrane region" description="Helical" evidence="6">
    <location>
        <begin position="294"/>
        <end position="323"/>
    </location>
</feature>
<feature type="transmembrane region" description="Helical" evidence="6">
    <location>
        <begin position="247"/>
        <end position="274"/>
    </location>
</feature>
<evidence type="ECO:0000256" key="3">
    <source>
        <dbReference type="ARBA" id="ARBA00022692"/>
    </source>
</evidence>
<dbReference type="InterPro" id="IPR003838">
    <property type="entry name" value="ABC3_permease_C"/>
</dbReference>
<keyword evidence="4 6" id="KW-1133">Transmembrane helix</keyword>
<name>F6D8I4_THICA</name>
<keyword evidence="5 6" id="KW-0472">Membrane</keyword>
<dbReference type="STRING" id="717773.Thicy_1068"/>
<dbReference type="PANTHER" id="PTHR30287:SF1">
    <property type="entry name" value="INNER MEMBRANE PROTEIN"/>
    <property type="match status" value="1"/>
</dbReference>
<evidence type="ECO:0000256" key="2">
    <source>
        <dbReference type="ARBA" id="ARBA00022475"/>
    </source>
</evidence>
<evidence type="ECO:0000313" key="8">
    <source>
        <dbReference type="EMBL" id="AEG31835.1"/>
    </source>
</evidence>
<keyword evidence="2" id="KW-1003">Cell membrane</keyword>
<feature type="transmembrane region" description="Helical" evidence="6">
    <location>
        <begin position="694"/>
        <end position="716"/>
    </location>
</feature>
<dbReference type="RefSeq" id="WP_013835612.1">
    <property type="nucleotide sequence ID" value="NC_015581.1"/>
</dbReference>
<dbReference type="Pfam" id="PF02687">
    <property type="entry name" value="FtsX"/>
    <property type="match status" value="2"/>
</dbReference>
<feature type="transmembrane region" description="Helical" evidence="6">
    <location>
        <begin position="21"/>
        <end position="41"/>
    </location>
</feature>
<reference evidence="8 9" key="1">
    <citation type="submission" date="2011-05" db="EMBL/GenBank/DDBJ databases">
        <title>Complete sequence of Thioalkalimicrobium cyclicum ALM1.</title>
        <authorList>
            <consortium name="US DOE Joint Genome Institute"/>
            <person name="Lucas S."/>
            <person name="Han J."/>
            <person name="Lapidus A."/>
            <person name="Cheng J.-F."/>
            <person name="Goodwin L."/>
            <person name="Pitluck S."/>
            <person name="Peters L."/>
            <person name="Mikhailova N."/>
            <person name="Davenport K."/>
            <person name="Han C."/>
            <person name="Tapia R."/>
            <person name="Land M."/>
            <person name="Hauser L."/>
            <person name="Kyrpides N."/>
            <person name="Ivanova N."/>
            <person name="Pagani I."/>
            <person name="Kappler U."/>
            <person name="Woyke T."/>
        </authorList>
    </citation>
    <scope>NUCLEOTIDE SEQUENCE [LARGE SCALE GENOMIC DNA]</scope>
    <source>
        <strain evidence="9">DSM 14477 / JCM 11371 / ALM1</strain>
    </source>
</reference>
<dbReference type="EMBL" id="CP002776">
    <property type="protein sequence ID" value="AEG31835.1"/>
    <property type="molecule type" value="Genomic_DNA"/>
</dbReference>
<evidence type="ECO:0000313" key="9">
    <source>
        <dbReference type="Proteomes" id="UP000009232"/>
    </source>
</evidence>
<feature type="transmembrane region" description="Helical" evidence="6">
    <location>
        <begin position="455"/>
        <end position="478"/>
    </location>
</feature>
<accession>F6D8I4</accession>
<protein>
    <recommendedName>
        <fullName evidence="7">ABC3 transporter permease C-terminal domain-containing protein</fullName>
    </recommendedName>
</protein>
<feature type="transmembrane region" description="Helical" evidence="6">
    <location>
        <begin position="409"/>
        <end position="434"/>
    </location>
</feature>
<comment type="subcellular location">
    <subcellularLocation>
        <location evidence="1">Cell membrane</location>
        <topology evidence="1">Multi-pass membrane protein</topology>
    </subcellularLocation>
</comment>
<feature type="transmembrane region" description="Helical" evidence="6">
    <location>
        <begin position="384"/>
        <end position="403"/>
    </location>
</feature>
<keyword evidence="3 6" id="KW-0812">Transmembrane</keyword>
<dbReference type="KEGG" id="tcy:Thicy_1068"/>
<feature type="domain" description="ABC3 transporter permease C-terminal" evidence="7">
    <location>
        <begin position="701"/>
        <end position="813"/>
    </location>
</feature>
<evidence type="ECO:0000256" key="5">
    <source>
        <dbReference type="ARBA" id="ARBA00023136"/>
    </source>
</evidence>
<dbReference type="GO" id="GO:0005886">
    <property type="term" value="C:plasma membrane"/>
    <property type="evidence" value="ECO:0007669"/>
    <property type="project" value="UniProtKB-SubCell"/>
</dbReference>
<evidence type="ECO:0000256" key="1">
    <source>
        <dbReference type="ARBA" id="ARBA00004651"/>
    </source>
</evidence>
<organism evidence="8 9">
    <name type="scientific">Thiomicrospira cyclica (strain DSM 14477 / JCM 11371 / ALM1)</name>
    <name type="common">Thioalkalimicrobium cyclicum</name>
    <dbReference type="NCBI Taxonomy" id="717773"/>
    <lineage>
        <taxon>Bacteria</taxon>
        <taxon>Pseudomonadati</taxon>
        <taxon>Pseudomonadota</taxon>
        <taxon>Gammaproteobacteria</taxon>
        <taxon>Thiotrichales</taxon>
        <taxon>Piscirickettsiaceae</taxon>
        <taxon>Thiomicrospira</taxon>
    </lineage>
</organism>
<keyword evidence="9" id="KW-1185">Reference proteome</keyword>
<dbReference type="InterPro" id="IPR038766">
    <property type="entry name" value="Membrane_comp_ABC_pdt"/>
</dbReference>
<evidence type="ECO:0000256" key="6">
    <source>
        <dbReference type="SAM" id="Phobius"/>
    </source>
</evidence>
<dbReference type="eggNOG" id="COG3127">
    <property type="taxonomic scope" value="Bacteria"/>
</dbReference>
<dbReference type="Proteomes" id="UP000009232">
    <property type="component" value="Chromosome"/>
</dbReference>
<sequence>MPLITTALRWFWRGIRRGDWLWLWIAVVIASTSVTLVEQVAQTVQKSMLSKAAESLSADLVIRSTRPIDTLWQDWAADNQLETSETLSLTTMALHQDQFQMVMLRGVSANFPLRGQLRTEHKHQLAELGDNAVFADPQLAGLLGLNLGDEISLGNRDFIALDWLSDQDVFQATFSQFAPQVILPIEQITELGLLGPGSRATFEIGFSGNAATLENLYLQLIEADEPHWQILQARAPTPDLERALNTAWLFLDLASLATVLVAGLAILIASQFYLKRWTATLALLRATGATSRHLMALFALQLTFLAVFASGVGIALGLSLFYLLTPVLANYFSPLVIASPGTAILLGLLSGTLALWTFTWPAFYRAMQVSPLSVLRQDLSPKNALTALLISLLLLFVLMSLLLNNQLLIWAMPSLMIGGAILALLAGLLLWGLVKIQPWTQGWLRIAIAGLTRSPGLVITQLVAIGLVIFVLLVMSFVRHDLLNAWQSTLPADMPDTFVMNIQPDQQTGVAGLLAERSLDADLVPMVRGRLMAKNDQPMRASQFEEPRAKRLLEREANIAVLGTPPEYNRITEQLPATLWQTELPGVSLEAEIATLFGIRLGDILTFDLIGETLQYQVRSFREVDWQSFRLNFFFILEPTDQPLPITYITNFQSNLDETDTLALRLAINEQFSGVLWVDARAMIRQIRDIMSQAAMAVTLLYIFTLVASLVVVFTATQSTQLARLRTWLLLRTLGAKQADIVKIGLTEFVLIGILGGLFAASLGQVASSLIAHFWLELQVGFNPLIWLSAIIVSALLLLLIGWLTQRHPLRQTPKQLLQTLQAD</sequence>
<feature type="domain" description="ABC3 transporter permease C-terminal" evidence="7">
    <location>
        <begin position="254"/>
        <end position="369"/>
    </location>
</feature>
<feature type="transmembrane region" description="Helical" evidence="6">
    <location>
        <begin position="343"/>
        <end position="363"/>
    </location>
</feature>
<dbReference type="HOGENOM" id="CLU_009475_2_0_6"/>
<feature type="transmembrane region" description="Helical" evidence="6">
    <location>
        <begin position="749"/>
        <end position="773"/>
    </location>
</feature>
<evidence type="ECO:0000256" key="4">
    <source>
        <dbReference type="ARBA" id="ARBA00022989"/>
    </source>
</evidence>
<dbReference type="OrthoDB" id="5292592at2"/>
<proteinExistence type="predicted"/>